<organism evidence="4 5">
    <name type="scientific">Mesorhizobium plurifarium</name>
    <dbReference type="NCBI Taxonomy" id="69974"/>
    <lineage>
        <taxon>Bacteria</taxon>
        <taxon>Pseudomonadati</taxon>
        <taxon>Pseudomonadota</taxon>
        <taxon>Alphaproteobacteria</taxon>
        <taxon>Hyphomicrobiales</taxon>
        <taxon>Phyllobacteriaceae</taxon>
        <taxon>Mesorhizobium</taxon>
    </lineage>
</organism>
<dbReference type="GO" id="GO:0016787">
    <property type="term" value="F:hydrolase activity"/>
    <property type="evidence" value="ECO:0007669"/>
    <property type="project" value="UniProtKB-KW"/>
</dbReference>
<dbReference type="InterPro" id="IPR013658">
    <property type="entry name" value="SGL"/>
</dbReference>
<protein>
    <submittedName>
        <fullName evidence="4">SMP-30/Gluconolaconase/LRE domain protein</fullName>
    </submittedName>
</protein>
<gene>
    <name evidence="4" type="ORF">MPL3365_230358</name>
    <name evidence="3" type="ORF">MPLDJ20_150261</name>
</gene>
<sequence length="282" mass="30131">MAKPLLDMSAARVFFDGIFTNPRVAHPEGVAVHRDGSIWCGTETGDLLRLAADGGSVERMGGTDGFLLGIAFDSAGNCFACDLKHAAIFRRDAATGDMERFASSGIRVPNYPVIDEARGWLYVSDSVGENKRSGIFRYDLKTGEGGLWCREAMSFANGMAMAPDGNGLYVVESDAPCISYVPILADGAAGARQVVVEDVRNVPDGLAFASDGSLLISCYEPSRIYRWRKDSGLEVLIEDPAATTLAHPTNIAFKGDKLYTANLGRWHITEIDLAAVAGLSGA</sequence>
<dbReference type="Pfam" id="PF20067">
    <property type="entry name" value="SSL_N"/>
    <property type="match status" value="1"/>
</dbReference>
<dbReference type="InterPro" id="IPR011042">
    <property type="entry name" value="6-blade_b-propeller_TolB-like"/>
</dbReference>
<dbReference type="GeneID" id="31889548"/>
<evidence type="ECO:0000256" key="1">
    <source>
        <dbReference type="ARBA" id="ARBA00022801"/>
    </source>
</evidence>
<dbReference type="AlphaFoldDB" id="A0A090G5B6"/>
<dbReference type="Proteomes" id="UP000046122">
    <property type="component" value="Unassembled WGS sequence"/>
</dbReference>
<evidence type="ECO:0000313" key="3">
    <source>
        <dbReference type="EMBL" id="CDX32759.1"/>
    </source>
</evidence>
<name>A0A090G5B6_MESPL</name>
<dbReference type="PANTHER" id="PTHR47572">
    <property type="entry name" value="LIPOPROTEIN-RELATED"/>
    <property type="match status" value="1"/>
</dbReference>
<dbReference type="Proteomes" id="UP000046373">
    <property type="component" value="Unassembled WGS sequence"/>
</dbReference>
<evidence type="ECO:0000313" key="5">
    <source>
        <dbReference type="Proteomes" id="UP000046122"/>
    </source>
</evidence>
<evidence type="ECO:0000313" key="6">
    <source>
        <dbReference type="Proteomes" id="UP000046373"/>
    </source>
</evidence>
<dbReference type="PANTHER" id="PTHR47572:SF4">
    <property type="entry name" value="LACTONASE DRP35"/>
    <property type="match status" value="1"/>
</dbReference>
<dbReference type="Gene3D" id="2.120.10.30">
    <property type="entry name" value="TolB, C-terminal domain"/>
    <property type="match status" value="1"/>
</dbReference>
<dbReference type="SUPFAM" id="SSF63829">
    <property type="entry name" value="Calcium-dependent phosphotriesterase"/>
    <property type="match status" value="1"/>
</dbReference>
<accession>A0A090G5B6</accession>
<keyword evidence="1" id="KW-0378">Hydrolase</keyword>
<dbReference type="InterPro" id="IPR051262">
    <property type="entry name" value="SMP-30/CGR1_Lactonase"/>
</dbReference>
<evidence type="ECO:0000313" key="4">
    <source>
        <dbReference type="EMBL" id="CDX56654.1"/>
    </source>
</evidence>
<dbReference type="EMBL" id="CCNE01000016">
    <property type="protein sequence ID" value="CDX56654.1"/>
    <property type="molecule type" value="Genomic_DNA"/>
</dbReference>
<proteinExistence type="predicted"/>
<reference evidence="5 6" key="1">
    <citation type="submission" date="2014-08" db="EMBL/GenBank/DDBJ databases">
        <authorList>
            <person name="Moulin Lionel"/>
        </authorList>
    </citation>
    <scope>NUCLEOTIDE SEQUENCE [LARGE SCALE GENOMIC DNA]</scope>
</reference>
<feature type="domain" description="SMP-30/Gluconolactonase/LRE-like region" evidence="2">
    <location>
        <begin position="134"/>
        <end position="259"/>
    </location>
</feature>
<dbReference type="Pfam" id="PF08450">
    <property type="entry name" value="SGL"/>
    <property type="match status" value="1"/>
</dbReference>
<dbReference type="EMBL" id="CCNB01000007">
    <property type="protein sequence ID" value="CDX32759.1"/>
    <property type="molecule type" value="Genomic_DNA"/>
</dbReference>
<evidence type="ECO:0000259" key="2">
    <source>
        <dbReference type="Pfam" id="PF08450"/>
    </source>
</evidence>